<feature type="transmembrane region" description="Helical" evidence="9">
    <location>
        <begin position="6"/>
        <end position="30"/>
    </location>
</feature>
<evidence type="ECO:0000256" key="2">
    <source>
        <dbReference type="ARBA" id="ARBA00012438"/>
    </source>
</evidence>
<keyword evidence="9" id="KW-0472">Membrane</keyword>
<feature type="transmembrane region" description="Helical" evidence="9">
    <location>
        <begin position="42"/>
        <end position="59"/>
    </location>
</feature>
<proteinExistence type="predicted"/>
<reference evidence="13" key="1">
    <citation type="journal article" date="2019" name="Int. J. Syst. Evol. Microbiol.">
        <title>The Global Catalogue of Microorganisms (GCM) 10K type strain sequencing project: providing services to taxonomists for standard genome sequencing and annotation.</title>
        <authorList>
            <consortium name="The Broad Institute Genomics Platform"/>
            <consortium name="The Broad Institute Genome Sequencing Center for Infectious Disease"/>
            <person name="Wu L."/>
            <person name="Ma J."/>
        </authorList>
    </citation>
    <scope>NUCLEOTIDE SEQUENCE [LARGE SCALE GENOMIC DNA]</scope>
    <source>
        <strain evidence="13">CGMCC 4.7677</strain>
    </source>
</reference>
<keyword evidence="8" id="KW-0902">Two-component regulatory system</keyword>
<name>A0ABQ3JC63_9PSEU</name>
<keyword evidence="9" id="KW-0812">Transmembrane</keyword>
<feature type="domain" description="Signal transduction histidine kinase subgroup 3 dimerisation and phosphoacceptor" evidence="11">
    <location>
        <begin position="174"/>
        <end position="239"/>
    </location>
</feature>
<sequence length="368" mass="39145">MRDPRRWPAFVDVGLTLVPLAFVLGVTTVAGRFQRDPLDLPGYLWLTAAALPLVAVRRYPLPVFVVTAALTWVYYSSDQPGGPAIVVPTVALFVLTRVRGPLVAGVAGAVVIVAGLVVYLARGGELVLDARAGLFVVWLVAVVGIGTAVRNRVAAKRAAEQEAAERQSRLAEQERLRIAREVHDVVAHSLAMINVQAGVAVHVADRRPDQAVAALQAIKEASAAALADLRATVTVLRSGHGLGPAPSLQQLDELLDHTRATGLTVRVHGSPGDLPAPVDGAAYRILQESLTNVVRHANQPRTVDIRFARHDGRFSLVVRDDGRGAETPTIGNGLRGMQERAATLGGKAEARVVDGGFEVRAELPLEES</sequence>
<protein>
    <recommendedName>
        <fullName evidence="2">histidine kinase</fullName>
        <ecNumber evidence="2">2.7.13.3</ecNumber>
    </recommendedName>
</protein>
<dbReference type="InterPro" id="IPR011712">
    <property type="entry name" value="Sig_transdc_His_kin_sub3_dim/P"/>
</dbReference>
<keyword evidence="4" id="KW-0808">Transferase</keyword>
<dbReference type="SUPFAM" id="SSF55874">
    <property type="entry name" value="ATPase domain of HSP90 chaperone/DNA topoisomerase II/histidine kinase"/>
    <property type="match status" value="1"/>
</dbReference>
<evidence type="ECO:0000256" key="1">
    <source>
        <dbReference type="ARBA" id="ARBA00000085"/>
    </source>
</evidence>
<evidence type="ECO:0000256" key="7">
    <source>
        <dbReference type="ARBA" id="ARBA00022840"/>
    </source>
</evidence>
<dbReference type="PANTHER" id="PTHR24421">
    <property type="entry name" value="NITRATE/NITRITE SENSOR PROTEIN NARX-RELATED"/>
    <property type="match status" value="1"/>
</dbReference>
<dbReference type="GO" id="GO:0016301">
    <property type="term" value="F:kinase activity"/>
    <property type="evidence" value="ECO:0007669"/>
    <property type="project" value="UniProtKB-KW"/>
</dbReference>
<keyword evidence="5" id="KW-0547">Nucleotide-binding</keyword>
<dbReference type="Proteomes" id="UP000605897">
    <property type="component" value="Unassembled WGS sequence"/>
</dbReference>
<keyword evidence="3" id="KW-0597">Phosphoprotein</keyword>
<dbReference type="EC" id="2.7.13.3" evidence="2"/>
<feature type="transmembrane region" description="Helical" evidence="9">
    <location>
        <begin position="102"/>
        <end position="120"/>
    </location>
</feature>
<dbReference type="InterPro" id="IPR036890">
    <property type="entry name" value="HATPase_C_sf"/>
</dbReference>
<gene>
    <name evidence="12" type="ORF">GCM10017786_49090</name>
</gene>
<feature type="domain" description="Histidine kinase/HSP90-like ATPase" evidence="10">
    <location>
        <begin position="282"/>
        <end position="366"/>
    </location>
</feature>
<dbReference type="InterPro" id="IPR003594">
    <property type="entry name" value="HATPase_dom"/>
</dbReference>
<keyword evidence="9" id="KW-1133">Transmembrane helix</keyword>
<dbReference type="Gene3D" id="1.20.5.1930">
    <property type="match status" value="1"/>
</dbReference>
<evidence type="ECO:0000256" key="3">
    <source>
        <dbReference type="ARBA" id="ARBA00022553"/>
    </source>
</evidence>
<evidence type="ECO:0000256" key="9">
    <source>
        <dbReference type="SAM" id="Phobius"/>
    </source>
</evidence>
<dbReference type="Gene3D" id="3.30.565.10">
    <property type="entry name" value="Histidine kinase-like ATPase, C-terminal domain"/>
    <property type="match status" value="1"/>
</dbReference>
<dbReference type="InterPro" id="IPR050482">
    <property type="entry name" value="Sensor_HK_TwoCompSys"/>
</dbReference>
<dbReference type="CDD" id="cd16917">
    <property type="entry name" value="HATPase_UhpB-NarQ-NarX-like"/>
    <property type="match status" value="1"/>
</dbReference>
<evidence type="ECO:0000313" key="12">
    <source>
        <dbReference type="EMBL" id="GHF09723.1"/>
    </source>
</evidence>
<evidence type="ECO:0000256" key="8">
    <source>
        <dbReference type="ARBA" id="ARBA00023012"/>
    </source>
</evidence>
<comment type="catalytic activity">
    <reaction evidence="1">
        <text>ATP + protein L-histidine = ADP + protein N-phospho-L-histidine.</text>
        <dbReference type="EC" id="2.7.13.3"/>
    </reaction>
</comment>
<evidence type="ECO:0000256" key="4">
    <source>
        <dbReference type="ARBA" id="ARBA00022679"/>
    </source>
</evidence>
<comment type="caution">
    <text evidence="12">The sequence shown here is derived from an EMBL/GenBank/DDBJ whole genome shotgun (WGS) entry which is preliminary data.</text>
</comment>
<keyword evidence="7" id="KW-0067">ATP-binding</keyword>
<dbReference type="Pfam" id="PF07730">
    <property type="entry name" value="HisKA_3"/>
    <property type="match status" value="1"/>
</dbReference>
<evidence type="ECO:0000256" key="5">
    <source>
        <dbReference type="ARBA" id="ARBA00022741"/>
    </source>
</evidence>
<evidence type="ECO:0000256" key="6">
    <source>
        <dbReference type="ARBA" id="ARBA00022777"/>
    </source>
</evidence>
<dbReference type="PANTHER" id="PTHR24421:SF10">
    <property type="entry name" value="NITRATE_NITRITE SENSOR PROTEIN NARQ"/>
    <property type="match status" value="1"/>
</dbReference>
<dbReference type="Pfam" id="PF02518">
    <property type="entry name" value="HATPase_c"/>
    <property type="match status" value="1"/>
</dbReference>
<evidence type="ECO:0000259" key="10">
    <source>
        <dbReference type="Pfam" id="PF02518"/>
    </source>
</evidence>
<evidence type="ECO:0000259" key="11">
    <source>
        <dbReference type="Pfam" id="PF07730"/>
    </source>
</evidence>
<feature type="transmembrane region" description="Helical" evidence="9">
    <location>
        <begin position="132"/>
        <end position="149"/>
    </location>
</feature>
<dbReference type="EMBL" id="BNAU01000006">
    <property type="protein sequence ID" value="GHF09723.1"/>
    <property type="molecule type" value="Genomic_DNA"/>
</dbReference>
<keyword evidence="6 12" id="KW-0418">Kinase</keyword>
<keyword evidence="13" id="KW-1185">Reference proteome</keyword>
<evidence type="ECO:0000313" key="13">
    <source>
        <dbReference type="Proteomes" id="UP000605897"/>
    </source>
</evidence>
<organism evidence="12 13">
    <name type="scientific">Amycolatopsis deserti</name>
    <dbReference type="NCBI Taxonomy" id="185696"/>
    <lineage>
        <taxon>Bacteria</taxon>
        <taxon>Bacillati</taxon>
        <taxon>Actinomycetota</taxon>
        <taxon>Actinomycetes</taxon>
        <taxon>Pseudonocardiales</taxon>
        <taxon>Pseudonocardiaceae</taxon>
        <taxon>Amycolatopsis</taxon>
    </lineage>
</organism>
<accession>A0ABQ3JC63</accession>